<evidence type="ECO:0000256" key="1">
    <source>
        <dbReference type="SAM" id="Coils"/>
    </source>
</evidence>
<keyword evidence="1" id="KW-0175">Coiled coil</keyword>
<accession>D5A8U8</accession>
<sequence length="106" mass="12048">MQRDQIATVMKYMSQGEAPPAYCSSNLASKAASHGGAENYMFEASSNRERELLLQITELQNSVASLVDELEKSKLRNIQLERKLNAVFNKEEEERIRREDVARDIG</sequence>
<proteinExistence type="evidence at transcript level"/>
<dbReference type="AlphaFoldDB" id="D5A8U8"/>
<evidence type="ECO:0000313" key="2">
    <source>
        <dbReference type="EMBL" id="ADE75967.1"/>
    </source>
</evidence>
<protein>
    <submittedName>
        <fullName evidence="2">Uncharacterized protein</fullName>
    </submittedName>
</protein>
<reference evidence="2" key="1">
    <citation type="submission" date="2010-04" db="EMBL/GenBank/DDBJ databases">
        <authorList>
            <person name="Reid K.E."/>
            <person name="Liao N."/>
            <person name="Chan S."/>
            <person name="Docking R."/>
            <person name="Taylor G."/>
            <person name="Moore R."/>
            <person name="Mayo M."/>
            <person name="Munro S."/>
            <person name="King J."/>
            <person name="Yanchuk A."/>
            <person name="Holt R."/>
            <person name="Jones S."/>
            <person name="Marra M."/>
            <person name="Ritland C.E."/>
            <person name="Ritland K."/>
            <person name="Bohlmann J."/>
        </authorList>
    </citation>
    <scope>NUCLEOTIDE SEQUENCE</scope>
    <source>
        <tissue evidence="2">Buds collected with no treatment. Collection October 2007</tissue>
    </source>
</reference>
<name>D5A8U8_PICSI</name>
<feature type="coiled-coil region" evidence="1">
    <location>
        <begin position="56"/>
        <end position="83"/>
    </location>
</feature>
<dbReference type="EMBL" id="BT122595">
    <property type="protein sequence ID" value="ADE75967.1"/>
    <property type="molecule type" value="mRNA"/>
</dbReference>
<organism evidence="2">
    <name type="scientific">Picea sitchensis</name>
    <name type="common">Sitka spruce</name>
    <name type="synonym">Pinus sitchensis</name>
    <dbReference type="NCBI Taxonomy" id="3332"/>
    <lineage>
        <taxon>Eukaryota</taxon>
        <taxon>Viridiplantae</taxon>
        <taxon>Streptophyta</taxon>
        <taxon>Embryophyta</taxon>
        <taxon>Tracheophyta</taxon>
        <taxon>Spermatophyta</taxon>
        <taxon>Pinopsida</taxon>
        <taxon>Pinidae</taxon>
        <taxon>Conifers I</taxon>
        <taxon>Pinales</taxon>
        <taxon>Pinaceae</taxon>
        <taxon>Picea</taxon>
    </lineage>
</organism>